<gene>
    <name evidence="1" type="ORF">C8259_32095</name>
</gene>
<dbReference type="Proteomes" id="UP000241647">
    <property type="component" value="Unassembled WGS sequence"/>
</dbReference>
<dbReference type="AlphaFoldDB" id="A0A2T2YRA3"/>
<evidence type="ECO:0000313" key="1">
    <source>
        <dbReference type="EMBL" id="PSR58052.1"/>
    </source>
</evidence>
<reference evidence="1 2" key="1">
    <citation type="submission" date="2018-02" db="EMBL/GenBank/DDBJ databases">
        <title>8 Nocardia nova and 1 Nocardia cyriacigeorgica strain used for evolution to TMP-SMX.</title>
        <authorList>
            <person name="Mehta H."/>
            <person name="Weng J."/>
            <person name="Shamoo Y."/>
        </authorList>
    </citation>
    <scope>NUCLEOTIDE SEQUENCE [LARGE SCALE GENOMIC DNA]</scope>
    <source>
        <strain evidence="1 2">ATCC 33727</strain>
    </source>
</reference>
<proteinExistence type="predicted"/>
<sequence>MIYSTTLPAQAAGASDVTALAGAYSPAFYSGDTVTDIEIVAPTGYPTIVGSAADNVTITLRQLRAGAVVTTFGSLTTAAGITLSPETPVSIPITTQPILLAGDVIDARVHQNGAGQAIAAGLLVSVYIS</sequence>
<comment type="caution">
    <text evidence="1">The sequence shown here is derived from an EMBL/GenBank/DDBJ whole genome shotgun (WGS) entry which is preliminary data.</text>
</comment>
<evidence type="ECO:0000313" key="2">
    <source>
        <dbReference type="Proteomes" id="UP000241647"/>
    </source>
</evidence>
<protein>
    <submittedName>
        <fullName evidence="1">Uncharacterized protein</fullName>
    </submittedName>
</protein>
<organism evidence="1 2">
    <name type="scientific">Nocardia nova</name>
    <dbReference type="NCBI Taxonomy" id="37330"/>
    <lineage>
        <taxon>Bacteria</taxon>
        <taxon>Bacillati</taxon>
        <taxon>Actinomycetota</taxon>
        <taxon>Actinomycetes</taxon>
        <taxon>Mycobacteriales</taxon>
        <taxon>Nocardiaceae</taxon>
        <taxon>Nocardia</taxon>
    </lineage>
</organism>
<accession>A0A2T2YRA3</accession>
<dbReference type="RefSeq" id="WP_063030470.1">
    <property type="nucleotide sequence ID" value="NZ_PYHS01000028.1"/>
</dbReference>
<name>A0A2T2YRA3_9NOCA</name>
<dbReference type="EMBL" id="PYHS01000028">
    <property type="protein sequence ID" value="PSR58052.1"/>
    <property type="molecule type" value="Genomic_DNA"/>
</dbReference>